<dbReference type="Pfam" id="PF00353">
    <property type="entry name" value="HemolysinCabind"/>
    <property type="match status" value="8"/>
</dbReference>
<dbReference type="InterPro" id="IPR018511">
    <property type="entry name" value="Hemolysin-typ_Ca-bd_CS"/>
</dbReference>
<evidence type="ECO:0008006" key="6">
    <source>
        <dbReference type="Google" id="ProtNLM"/>
    </source>
</evidence>
<comment type="subcellular location">
    <subcellularLocation>
        <location evidence="1">Secreted</location>
    </subcellularLocation>
</comment>
<keyword evidence="5" id="KW-1185">Reference proteome</keyword>
<name>A0ABR6XTJ7_9BURK</name>
<feature type="region of interest" description="Disordered" evidence="3">
    <location>
        <begin position="1131"/>
        <end position="1154"/>
    </location>
</feature>
<dbReference type="Gene3D" id="2.150.10.10">
    <property type="entry name" value="Serralysin-like metalloprotease, C-terminal"/>
    <property type="match status" value="5"/>
</dbReference>
<evidence type="ECO:0000313" key="5">
    <source>
        <dbReference type="Proteomes" id="UP000643610"/>
    </source>
</evidence>
<dbReference type="InterPro" id="IPR001343">
    <property type="entry name" value="Hemolysn_Ca-bd"/>
</dbReference>
<feature type="region of interest" description="Disordered" evidence="3">
    <location>
        <begin position="598"/>
        <end position="632"/>
    </location>
</feature>
<dbReference type="Proteomes" id="UP000643610">
    <property type="component" value="Unassembled WGS sequence"/>
</dbReference>
<feature type="compositionally biased region" description="Polar residues" evidence="3">
    <location>
        <begin position="616"/>
        <end position="632"/>
    </location>
</feature>
<reference evidence="4 5" key="1">
    <citation type="submission" date="2020-08" db="EMBL/GenBank/DDBJ databases">
        <title>Novel species isolated from subtropical streams in China.</title>
        <authorList>
            <person name="Lu H."/>
        </authorList>
    </citation>
    <scope>NUCLEOTIDE SEQUENCE [LARGE SCALE GENOMIC DNA]</scope>
    <source>
        <strain evidence="4 5">KCTC 52442</strain>
    </source>
</reference>
<protein>
    <recommendedName>
        <fullName evidence="6">Calcium-binding protein</fullName>
    </recommendedName>
</protein>
<dbReference type="InterPro" id="IPR050557">
    <property type="entry name" value="RTX_toxin/Mannuronan_C5-epim"/>
</dbReference>
<accession>A0ABR6XTJ7</accession>
<organism evidence="4 5">
    <name type="scientific">Undibacterium amnicola</name>
    <dbReference type="NCBI Taxonomy" id="1834038"/>
    <lineage>
        <taxon>Bacteria</taxon>
        <taxon>Pseudomonadati</taxon>
        <taxon>Pseudomonadota</taxon>
        <taxon>Betaproteobacteria</taxon>
        <taxon>Burkholderiales</taxon>
        <taxon>Oxalobacteraceae</taxon>
        <taxon>Undibacterium</taxon>
    </lineage>
</organism>
<feature type="compositionally biased region" description="Low complexity" evidence="3">
    <location>
        <begin position="598"/>
        <end position="615"/>
    </location>
</feature>
<proteinExistence type="predicted"/>
<evidence type="ECO:0000256" key="2">
    <source>
        <dbReference type="ARBA" id="ARBA00022525"/>
    </source>
</evidence>
<dbReference type="PANTHER" id="PTHR38340:SF1">
    <property type="entry name" value="S-LAYER PROTEIN"/>
    <property type="match status" value="1"/>
</dbReference>
<keyword evidence="2" id="KW-0964">Secreted</keyword>
<evidence type="ECO:0000256" key="1">
    <source>
        <dbReference type="ARBA" id="ARBA00004613"/>
    </source>
</evidence>
<evidence type="ECO:0000256" key="3">
    <source>
        <dbReference type="SAM" id="MobiDB-lite"/>
    </source>
</evidence>
<evidence type="ECO:0000313" key="4">
    <source>
        <dbReference type="EMBL" id="MBC3832222.1"/>
    </source>
</evidence>
<dbReference type="SUPFAM" id="SSF51120">
    <property type="entry name" value="beta-Roll"/>
    <property type="match status" value="8"/>
</dbReference>
<gene>
    <name evidence="4" type="ORF">H8K33_11920</name>
</gene>
<dbReference type="EMBL" id="JACOFU010000004">
    <property type="protein sequence ID" value="MBC3832222.1"/>
    <property type="molecule type" value="Genomic_DNA"/>
</dbReference>
<dbReference type="PANTHER" id="PTHR38340">
    <property type="entry name" value="S-LAYER PROTEIN"/>
    <property type="match status" value="1"/>
</dbReference>
<dbReference type="InterPro" id="IPR011049">
    <property type="entry name" value="Serralysin-like_metalloprot_C"/>
</dbReference>
<sequence length="1788" mass="178089">MATMISPGQYRISLANETLTSSTSWNTLIGTSTNQTLKLMGLYYGTSGTIDMGGGSDTLIINVNAKARLDLKNTEYVYAGAGKSVSLQLMNTSGSTITTDGTIKEITGGGGKEHVTFEHGLADAGTRPNGNSVVTVSLGGGTQDVVNFEHATRVVNLPGGGSYTQNAWVIYATPTGYAAYNNFRDYTVNVLSTAEQLTYNGDVYTPGSTNLLISNVTFNWAANVANTNFIVNVPSVNVYFRTGGVNSFLDNSAVFVTTNNVGLAQEAGISARAVAEEGVIRVEAGISTDDSAEHLFIGTTGADTMAASTTNATVLYGFAGNDDLTGNAGADTMFGGIGDDTITGGSGDSIYGNEDNDLVVGFATGTVIVDGGTGANTLRVDSTAAIAGLAAATDAALVNVQTVTAATATTGVAINLSAQSEAFTIIGSGEQDTITVGQAADTLTTGARADTVVFGTAGSLAAAIDTLIDYEDDVLDFGGDAVLVGAGGAVVAATSVSTSTNGKVTFDAADDTLAEKIAAVRADSRLDAANSVAVFSDGADSYVYYAGAATGNADDQIVKLTGQSSLDKIVVSAGNVTLDTEPPVSGLTTTLSLLPTTTSWTGAPGGATPTGYTPGNDGNANTSQGDGVNGATNQLIRNAGGNFGTHVQGGDDTYGVVAVPAGLWSTGLNMFGTTYTNLYIGTNGYVTFGKGFSGYSPSGIAGFTRSPMIAAQYDDLYTDQGARNITNGAGSGTSQNSHNMYYFIDGDKIVFTWDNVGLYSSASSSTSGNLGSAFQIIIHKPTGDAVADQNFGMEIRYEEVTQQSAGATAGWTAGDQVNYGLINDGSVLSTVATSASNVGVNGVWAWEVNGGVVAAPYFVPDIGIDASGVDVASLSFRNAMPTGFTISGDGNGYGFEMAAAVANGANSTAVLNTIASPVWNLWKEQYKDGVATITVTPTGAANAVATTLDVNIFSNGLDTVTRIGGEFGTTLQVTATSSSLNSASNTDISTITTVQATNAALIDLSNQTEDFDIAGSAGADTLGGGQGNDTINGGLNNDVLTGGLGVDVFTVGAGVDTISDLGNGADVLTVAVGATANATLANGWTATAGTNNRGTASIDAAGFDVNLTSADGTSANGWIITNSGTAVNIDGSGQNDTITGGAGDDDIDGNLGDDSISGGAGADSFWVIDGTDSINDLGNGADQVTIGGGATMNATLAANWTPTNSTTNSGTANVNAAGFNVDLSSAGGVWTVTNSAVTAVSVTGSAGDDTISGNNGNDTIVGGGGTDNLSGGAGDDTFRYAAWAELAGETVDGGAHTTGDTIVFTSGISGENFHTAFGGVTNLERVQLSGANDINLGTDMVGSGITTILTGAGTTSIRNDDPVLSGITIDATAMLDNLVLTLSDTGGATDFTVTNLRGDLTASALTTGTLSASAAEGAGFAVSMTGGNTVDTFIGSQGADTLTGNAGDDTLTGGAGADTFTVTAGTDTITDFGNGADILTIAAASAAVVTLGGGFNGAASTSNDGTGSINANGFAIDMTSATGANGWSITNSGAGGIWLIGSAQNDTVVGGAGNETVWGRGGTNTLTGGGGVDAFGAEGNDTITDLGFGGADTLSANWGSLDVTLGGNWTATASSERTSGAATNMDVAGFNVNLAAIGGTSGWNITNSGAASSITGSANNDTITGTAGIDVINVSSGVDTVVVGSSSATGIDEVTNFSSNDFIKFVAANNYIHDTNNWDGEVSLGAALVAVAASWNGSNGSAVGFTYLGLQYVFIESTAGANSYDANDAVVQLVGTNLASLTSANFIL</sequence>
<dbReference type="PROSITE" id="PS00330">
    <property type="entry name" value="HEMOLYSIN_CALCIUM"/>
    <property type="match status" value="5"/>
</dbReference>
<dbReference type="RefSeq" id="WP_186891256.1">
    <property type="nucleotide sequence ID" value="NZ_JACOFU010000004.1"/>
</dbReference>
<dbReference type="PRINTS" id="PR00313">
    <property type="entry name" value="CABNDNGRPT"/>
</dbReference>
<comment type="caution">
    <text evidence="4">The sequence shown here is derived from an EMBL/GenBank/DDBJ whole genome shotgun (WGS) entry which is preliminary data.</text>
</comment>